<dbReference type="RefSeq" id="WP_087334759.1">
    <property type="nucleotide sequence ID" value="NZ_JADNBX010000001.1"/>
</dbReference>
<evidence type="ECO:0000313" key="2">
    <source>
        <dbReference type="EMBL" id="KAA5401832.1"/>
    </source>
</evidence>
<gene>
    <name evidence="2" type="ORF">F2Y51_20505</name>
    <name evidence="1" type="ORF">F2Y58_20775</name>
</gene>
<protein>
    <submittedName>
        <fullName evidence="1">Ribonuclease P</fullName>
    </submittedName>
</protein>
<evidence type="ECO:0000313" key="4">
    <source>
        <dbReference type="Proteomes" id="UP000481616"/>
    </source>
</evidence>
<dbReference type="EMBL" id="VVYY01000027">
    <property type="protein sequence ID" value="KAA5393071.1"/>
    <property type="molecule type" value="Genomic_DNA"/>
</dbReference>
<proteinExistence type="predicted"/>
<accession>A0A4Q5HMC5</accession>
<dbReference type="Proteomes" id="UP000481616">
    <property type="component" value="Unassembled WGS sequence"/>
</dbReference>
<sequence length="59" mass="6699">MYENNEEQSDIIGKSCTLLNPYKGYTEGTVVGDYGDRIIVSLTSGKEISEYRDEVIIYE</sequence>
<dbReference type="AlphaFoldDB" id="A0A4Q5HMC5"/>
<dbReference type="EMBL" id="VVZA01000028">
    <property type="protein sequence ID" value="KAA5401832.1"/>
    <property type="molecule type" value="Genomic_DNA"/>
</dbReference>
<comment type="caution">
    <text evidence="1">The sequence shown here is derived from an EMBL/GenBank/DDBJ whole genome shotgun (WGS) entry which is preliminary data.</text>
</comment>
<reference evidence="3 4" key="1">
    <citation type="journal article" date="2019" name="Nat. Med.">
        <title>A library of human gut bacterial isolates paired with longitudinal multiomics data enables mechanistic microbiome research.</title>
        <authorList>
            <person name="Poyet M."/>
            <person name="Groussin M."/>
            <person name="Gibbons S.M."/>
            <person name="Avila-Pacheco J."/>
            <person name="Jiang X."/>
            <person name="Kearney S.M."/>
            <person name="Perrotta A.R."/>
            <person name="Berdy B."/>
            <person name="Zhao S."/>
            <person name="Lieberman T.D."/>
            <person name="Swanson P.K."/>
            <person name="Smith M."/>
            <person name="Roesemann S."/>
            <person name="Alexander J.E."/>
            <person name="Rich S.A."/>
            <person name="Livny J."/>
            <person name="Vlamakis H."/>
            <person name="Clish C."/>
            <person name="Bullock K."/>
            <person name="Deik A."/>
            <person name="Scott J."/>
            <person name="Pierce K.A."/>
            <person name="Xavier R.J."/>
            <person name="Alm E.J."/>
        </authorList>
    </citation>
    <scope>NUCLEOTIDE SEQUENCE [LARGE SCALE GENOMIC DNA]</scope>
    <source>
        <strain evidence="1 4">BIOML-A1</strain>
        <strain evidence="2 3">BIOML-A4</strain>
    </source>
</reference>
<organism evidence="1 4">
    <name type="scientific">Phocaeicola dorei</name>
    <dbReference type="NCBI Taxonomy" id="357276"/>
    <lineage>
        <taxon>Bacteria</taxon>
        <taxon>Pseudomonadati</taxon>
        <taxon>Bacteroidota</taxon>
        <taxon>Bacteroidia</taxon>
        <taxon>Bacteroidales</taxon>
        <taxon>Bacteroidaceae</taxon>
        <taxon>Phocaeicola</taxon>
    </lineage>
</organism>
<dbReference type="Proteomes" id="UP000441162">
    <property type="component" value="Unassembled WGS sequence"/>
</dbReference>
<name>A0A4Q5HMC5_9BACT</name>
<evidence type="ECO:0000313" key="3">
    <source>
        <dbReference type="Proteomes" id="UP000441162"/>
    </source>
</evidence>
<evidence type="ECO:0000313" key="1">
    <source>
        <dbReference type="EMBL" id="KAA5393071.1"/>
    </source>
</evidence>